<dbReference type="OrthoDB" id="9783039at2"/>
<keyword evidence="6 8" id="KW-0067">ATP-binding</keyword>
<keyword evidence="4" id="KW-0472">Membrane</keyword>
<feature type="domain" description="ABC transporter" evidence="7">
    <location>
        <begin position="15"/>
        <end position="252"/>
    </location>
</feature>
<keyword evidence="5" id="KW-0547">Nucleotide-binding</keyword>
<evidence type="ECO:0000313" key="9">
    <source>
        <dbReference type="Proteomes" id="UP000270342"/>
    </source>
</evidence>
<name>A0A494XZP0_9BURK</name>
<evidence type="ECO:0000256" key="3">
    <source>
        <dbReference type="ARBA" id="ARBA00022475"/>
    </source>
</evidence>
<evidence type="ECO:0000256" key="2">
    <source>
        <dbReference type="ARBA" id="ARBA00022448"/>
    </source>
</evidence>
<dbReference type="InterPro" id="IPR027417">
    <property type="entry name" value="P-loop_NTPase"/>
</dbReference>
<keyword evidence="4" id="KW-0997">Cell inner membrane</keyword>
<sequence length="288" mass="31533">MSAHRLEARDIHVRYRRDDRHRAEREALASPAHTVLSGVDLRVADAQIVSLIGPSGCGKSTLLRVLAGLQRPDSGTVSLAGRPFDTPQADIAVAFQDPCLLPWLDVARNVGFGLDFGNRTRLSRAQKRARVEAVLEHVGLPHAKQASPSQLSGGMAQRVALARCLAREPRVLLLDEPFGALDESTRDDMQQLLMQIVRRARTATVLVTHDLDEALRVSDQIVLLGMHGREAGRWTLDASTPRDPADPGYTVLHDTIRRALHGARHAPARAVDHAPPRPILATEDRIGI</sequence>
<dbReference type="Proteomes" id="UP000270342">
    <property type="component" value="Unassembled WGS sequence"/>
</dbReference>
<evidence type="ECO:0000256" key="5">
    <source>
        <dbReference type="ARBA" id="ARBA00022741"/>
    </source>
</evidence>
<dbReference type="PANTHER" id="PTHR42788:SF19">
    <property type="entry name" value="ALIPHATIC SULFONATES IMPORT ATP-BINDING PROTEIN SSUB 2"/>
    <property type="match status" value="1"/>
</dbReference>
<evidence type="ECO:0000259" key="7">
    <source>
        <dbReference type="PROSITE" id="PS50893"/>
    </source>
</evidence>
<dbReference type="InterPro" id="IPR050166">
    <property type="entry name" value="ABC_transporter_ATP-bind"/>
</dbReference>
<comment type="similarity">
    <text evidence="1">Belongs to the ABC transporter superfamily.</text>
</comment>
<keyword evidence="2" id="KW-0813">Transport</keyword>
<evidence type="ECO:0000313" key="8">
    <source>
        <dbReference type="EMBL" id="RKP53581.1"/>
    </source>
</evidence>
<dbReference type="InterPro" id="IPR017871">
    <property type="entry name" value="ABC_transporter-like_CS"/>
</dbReference>
<dbReference type="PROSITE" id="PS50893">
    <property type="entry name" value="ABC_TRANSPORTER_2"/>
    <property type="match status" value="1"/>
</dbReference>
<organism evidence="8 9">
    <name type="scientific">Pararobbsia silviterrae</name>
    <dbReference type="NCBI Taxonomy" id="1792498"/>
    <lineage>
        <taxon>Bacteria</taxon>
        <taxon>Pseudomonadati</taxon>
        <taxon>Pseudomonadota</taxon>
        <taxon>Betaproteobacteria</taxon>
        <taxon>Burkholderiales</taxon>
        <taxon>Burkholderiaceae</taxon>
        <taxon>Pararobbsia</taxon>
    </lineage>
</organism>
<dbReference type="EMBL" id="RBZU01000006">
    <property type="protein sequence ID" value="RKP53581.1"/>
    <property type="molecule type" value="Genomic_DNA"/>
</dbReference>
<dbReference type="InterPro" id="IPR003439">
    <property type="entry name" value="ABC_transporter-like_ATP-bd"/>
</dbReference>
<dbReference type="SUPFAM" id="SSF52540">
    <property type="entry name" value="P-loop containing nucleoside triphosphate hydrolases"/>
    <property type="match status" value="1"/>
</dbReference>
<dbReference type="SMART" id="SM00382">
    <property type="entry name" value="AAA"/>
    <property type="match status" value="1"/>
</dbReference>
<evidence type="ECO:0000256" key="4">
    <source>
        <dbReference type="ARBA" id="ARBA00022519"/>
    </source>
</evidence>
<evidence type="ECO:0000256" key="6">
    <source>
        <dbReference type="ARBA" id="ARBA00022840"/>
    </source>
</evidence>
<dbReference type="PROSITE" id="PS00211">
    <property type="entry name" value="ABC_TRANSPORTER_1"/>
    <property type="match status" value="1"/>
</dbReference>
<reference evidence="8 9" key="1">
    <citation type="submission" date="2018-10" db="EMBL/GenBank/DDBJ databases">
        <title>Robbsia sp. DHC34, isolated from soil.</title>
        <authorList>
            <person name="Gao Z.-H."/>
            <person name="Qiu L.-H."/>
        </authorList>
    </citation>
    <scope>NUCLEOTIDE SEQUENCE [LARGE SCALE GENOMIC DNA]</scope>
    <source>
        <strain evidence="8 9">DHC34</strain>
    </source>
</reference>
<proteinExistence type="inferred from homology"/>
<protein>
    <submittedName>
        <fullName evidence="8">ABC transporter ATP-binding protein</fullName>
    </submittedName>
</protein>
<dbReference type="PANTHER" id="PTHR42788">
    <property type="entry name" value="TAURINE IMPORT ATP-BINDING PROTEIN-RELATED"/>
    <property type="match status" value="1"/>
</dbReference>
<dbReference type="AlphaFoldDB" id="A0A494XZP0"/>
<keyword evidence="9" id="KW-1185">Reference proteome</keyword>
<comment type="caution">
    <text evidence="8">The sequence shown here is derived from an EMBL/GenBank/DDBJ whole genome shotgun (WGS) entry which is preliminary data.</text>
</comment>
<dbReference type="GO" id="GO:0005524">
    <property type="term" value="F:ATP binding"/>
    <property type="evidence" value="ECO:0007669"/>
    <property type="project" value="UniProtKB-KW"/>
</dbReference>
<gene>
    <name evidence="8" type="ORF">D7S86_14985</name>
</gene>
<dbReference type="RefSeq" id="WP_121087656.1">
    <property type="nucleotide sequence ID" value="NZ_RBZU01000006.1"/>
</dbReference>
<dbReference type="CDD" id="cd03293">
    <property type="entry name" value="ABC_NrtD_SsuB_transporters"/>
    <property type="match status" value="1"/>
</dbReference>
<accession>A0A494XZP0</accession>
<dbReference type="Gene3D" id="3.40.50.300">
    <property type="entry name" value="P-loop containing nucleotide triphosphate hydrolases"/>
    <property type="match status" value="1"/>
</dbReference>
<evidence type="ECO:0000256" key="1">
    <source>
        <dbReference type="ARBA" id="ARBA00005417"/>
    </source>
</evidence>
<keyword evidence="3" id="KW-1003">Cell membrane</keyword>
<dbReference type="Pfam" id="PF00005">
    <property type="entry name" value="ABC_tran"/>
    <property type="match status" value="1"/>
</dbReference>
<dbReference type="GO" id="GO:0016887">
    <property type="term" value="F:ATP hydrolysis activity"/>
    <property type="evidence" value="ECO:0007669"/>
    <property type="project" value="InterPro"/>
</dbReference>
<dbReference type="InterPro" id="IPR003593">
    <property type="entry name" value="AAA+_ATPase"/>
</dbReference>